<dbReference type="SUPFAM" id="SSF52833">
    <property type="entry name" value="Thioredoxin-like"/>
    <property type="match status" value="1"/>
</dbReference>
<feature type="signal peptide" evidence="1">
    <location>
        <begin position="1"/>
        <end position="26"/>
    </location>
</feature>
<dbReference type="PANTHER" id="PTHR36057:SF1">
    <property type="entry name" value="LIPOPROTEIN LIPID ATTACHMENT SITE-LIKE PROTEIN, PUTATIVE (DUF1223)-RELATED"/>
    <property type="match status" value="1"/>
</dbReference>
<dbReference type="InterPro" id="IPR036249">
    <property type="entry name" value="Thioredoxin-like_sf"/>
</dbReference>
<evidence type="ECO:0000313" key="2">
    <source>
        <dbReference type="EMBL" id="MBE1506494.1"/>
    </source>
</evidence>
<evidence type="ECO:0008006" key="4">
    <source>
        <dbReference type="Google" id="ProtNLM"/>
    </source>
</evidence>
<keyword evidence="3" id="KW-1185">Reference proteome</keyword>
<dbReference type="PANTHER" id="PTHR36057">
    <property type="match status" value="1"/>
</dbReference>
<evidence type="ECO:0000313" key="3">
    <source>
        <dbReference type="Proteomes" id="UP000620262"/>
    </source>
</evidence>
<evidence type="ECO:0000256" key="1">
    <source>
        <dbReference type="SAM" id="SignalP"/>
    </source>
</evidence>
<sequence length="232" mass="24449">MKQSAAFNLAIIAAIFGLGSTAQAFAGQSPAVVELFTSQGCSSCPPANANLVKLSNDPDVLALSFSVTYWDYLGWKDIFGKKEFTDRQVTYEPALGQSGPFTPQMVVNGHQSTVGYDLNQIRRVIASEPALSGPGIALARNVAVIDAAKGRTAAADVWLVRYAPGTVQVPVARGENAGETLPHAHVVHELTHLGTWDGKMLKLPVPAATGDLKSAIIVQEPKGGRILAATTD</sequence>
<reference evidence="2 3" key="1">
    <citation type="submission" date="2020-10" db="EMBL/GenBank/DDBJ databases">
        <title>Sequencing the genomes of 1000 actinobacteria strains.</title>
        <authorList>
            <person name="Klenk H.-P."/>
        </authorList>
    </citation>
    <scope>NUCLEOTIDE SEQUENCE [LARGE SCALE GENOMIC DNA]</scope>
    <source>
        <strain evidence="2 3">DSM 7307</strain>
    </source>
</reference>
<dbReference type="EMBL" id="JADBEC010000001">
    <property type="protein sequence ID" value="MBE1506494.1"/>
    <property type="molecule type" value="Genomic_DNA"/>
</dbReference>
<feature type="chain" id="PRO_5045793584" description="DUF1223 domain-containing protein" evidence="1">
    <location>
        <begin position="27"/>
        <end position="232"/>
    </location>
</feature>
<dbReference type="InterPro" id="IPR010634">
    <property type="entry name" value="DUF1223"/>
</dbReference>
<accession>A0ABR9ITH1</accession>
<dbReference type="Pfam" id="PF06764">
    <property type="entry name" value="DUF1223"/>
    <property type="match status" value="1"/>
</dbReference>
<proteinExistence type="predicted"/>
<organism evidence="2 3">
    <name type="scientific">Rhizobium viscosum</name>
    <name type="common">Arthrobacter viscosus</name>
    <dbReference type="NCBI Taxonomy" id="1673"/>
    <lineage>
        <taxon>Bacteria</taxon>
        <taxon>Pseudomonadati</taxon>
        <taxon>Pseudomonadota</taxon>
        <taxon>Alphaproteobacteria</taxon>
        <taxon>Hyphomicrobiales</taxon>
        <taxon>Rhizobiaceae</taxon>
        <taxon>Rhizobium/Agrobacterium group</taxon>
        <taxon>Rhizobium</taxon>
    </lineage>
</organism>
<keyword evidence="1" id="KW-0732">Signal</keyword>
<dbReference type="Proteomes" id="UP000620262">
    <property type="component" value="Unassembled WGS sequence"/>
</dbReference>
<name>A0ABR9ITH1_RHIVS</name>
<gene>
    <name evidence="2" type="ORF">H4W29_003675</name>
</gene>
<comment type="caution">
    <text evidence="2">The sequence shown here is derived from an EMBL/GenBank/DDBJ whole genome shotgun (WGS) entry which is preliminary data.</text>
</comment>
<dbReference type="RefSeq" id="WP_192730189.1">
    <property type="nucleotide sequence ID" value="NZ_BAAAVL010000013.1"/>
</dbReference>
<protein>
    <recommendedName>
        <fullName evidence="4">DUF1223 domain-containing protein</fullName>
    </recommendedName>
</protein>